<sequence>MPFYLRKSVSAGPFRFNFSKSGMGVSVGVRGLRIGTGPKGHYVHAGRGGIYYRASIGRAGEKQTKRVNTKITPQTSEFVEVENVRMVEVESGDVLEMRNEAYQDILDDMNTKRKQIRLAPMFFWSLLAASIMGAIMIDVGFVFLAMCSPMLWGIGRWFDSYRRTTVLLYDLEDNIQSAFKSMTAAFDNLIAAKGKWHIEAGGAVTDITTWKRNAGASYIIRKKPTKLTYVLPREVKSNITPPALRVGKQIIYFLPDVVLVDDGAEIGAVGYPDLQLRSQDSRFIEEGKIPSDATVVGHTWKHPNKNGGPDRRFKVNPRIPICLYEALQLRSESGLNELVEFSKTGVANSFIKSVIPLRLPTIEAPVISEKGSAQPLLSDKK</sequence>
<dbReference type="RefSeq" id="WP_086654528.1">
    <property type="nucleotide sequence ID" value="NZ_BLJP01000008.1"/>
</dbReference>
<comment type="caution">
    <text evidence="3">The sequence shown here is derived from an EMBL/GenBank/DDBJ whole genome shotgun (WGS) entry which is preliminary data.</text>
</comment>
<name>A0A6V8IAE2_9PROT</name>
<feature type="domain" description="DUF4236" evidence="2">
    <location>
        <begin position="3"/>
        <end position="53"/>
    </location>
</feature>
<protein>
    <submittedName>
        <fullName evidence="3">Membrane protein</fullName>
    </submittedName>
</protein>
<accession>A0A6V8IAE2</accession>
<evidence type="ECO:0000259" key="2">
    <source>
        <dbReference type="Pfam" id="PF14020"/>
    </source>
</evidence>
<dbReference type="Proteomes" id="UP000548726">
    <property type="component" value="Unassembled WGS sequence"/>
</dbReference>
<dbReference type="AlphaFoldDB" id="A0A6V8IAE2"/>
<evidence type="ECO:0000313" key="4">
    <source>
        <dbReference type="Proteomes" id="UP000548726"/>
    </source>
</evidence>
<dbReference type="InterPro" id="IPR025330">
    <property type="entry name" value="DUF4236"/>
</dbReference>
<dbReference type="Pfam" id="PF14020">
    <property type="entry name" value="DUF4236"/>
    <property type="match status" value="1"/>
</dbReference>
<gene>
    <name evidence="3" type="ORF">DmAi_21060</name>
</gene>
<dbReference type="OrthoDB" id="9806903at2"/>
<evidence type="ECO:0000256" key="1">
    <source>
        <dbReference type="SAM" id="Phobius"/>
    </source>
</evidence>
<reference evidence="3 4" key="1">
    <citation type="journal article" date="2020" name="Cell Rep.">
        <title>Local necrotic cells trigger systemic immune activation via gut microbiome dysbiosis in Drosophila.</title>
        <authorList>
            <person name="Kosakamoto H."/>
            <person name="Yamauchi T."/>
            <person name="Akuzawa-Tokita Y."/>
            <person name="Nishimura K."/>
            <person name="Soga T."/>
            <person name="Murakami T."/>
            <person name="Mori H."/>
            <person name="Yamamoto K."/>
            <person name="Miyazaki R."/>
            <person name="Koto A."/>
            <person name="Miura M."/>
            <person name="Obata F."/>
        </authorList>
    </citation>
    <scope>NUCLEOTIDE SEQUENCE [LARGE SCALE GENOMIC DNA]</scope>
    <source>
        <strain evidence="3 4">Ai</strain>
    </source>
</reference>
<organism evidence="3 4">
    <name type="scientific">Acetobacter persici</name>
    <dbReference type="NCBI Taxonomy" id="1076596"/>
    <lineage>
        <taxon>Bacteria</taxon>
        <taxon>Pseudomonadati</taxon>
        <taxon>Pseudomonadota</taxon>
        <taxon>Alphaproteobacteria</taxon>
        <taxon>Acetobacterales</taxon>
        <taxon>Acetobacteraceae</taxon>
        <taxon>Acetobacter</taxon>
    </lineage>
</organism>
<evidence type="ECO:0000313" key="3">
    <source>
        <dbReference type="EMBL" id="GFE94047.1"/>
    </source>
</evidence>
<proteinExistence type="predicted"/>
<dbReference type="EMBL" id="BLJP01000008">
    <property type="protein sequence ID" value="GFE94047.1"/>
    <property type="molecule type" value="Genomic_DNA"/>
</dbReference>
<keyword evidence="4" id="KW-1185">Reference proteome</keyword>
<keyword evidence="1" id="KW-0472">Membrane</keyword>
<keyword evidence="1" id="KW-1133">Transmembrane helix</keyword>
<keyword evidence="1" id="KW-0812">Transmembrane</keyword>
<feature type="transmembrane region" description="Helical" evidence="1">
    <location>
        <begin position="122"/>
        <end position="146"/>
    </location>
</feature>